<feature type="non-terminal residue" evidence="1">
    <location>
        <position position="1"/>
    </location>
</feature>
<name>A0A0L0F2P4_9EUKA</name>
<keyword evidence="2" id="KW-1185">Reference proteome</keyword>
<accession>A0A0L0F2P4</accession>
<evidence type="ECO:0000313" key="2">
    <source>
        <dbReference type="Proteomes" id="UP000054560"/>
    </source>
</evidence>
<dbReference type="RefSeq" id="XP_014144897.1">
    <property type="nucleotide sequence ID" value="XM_014289422.1"/>
</dbReference>
<dbReference type="GeneID" id="25916977"/>
<dbReference type="AlphaFoldDB" id="A0A0L0F2P4"/>
<dbReference type="EMBL" id="KQ249749">
    <property type="protein sequence ID" value="KNC70995.1"/>
    <property type="molecule type" value="Genomic_DNA"/>
</dbReference>
<proteinExistence type="predicted"/>
<sequence length="50" mass="5272">KRPGDNVGPAGAAKRAKTAMTTEQMQALINSTKASVEKRAQQLGMSLDVD</sequence>
<evidence type="ECO:0000313" key="1">
    <source>
        <dbReference type="EMBL" id="KNC70995.1"/>
    </source>
</evidence>
<dbReference type="Proteomes" id="UP000054560">
    <property type="component" value="Unassembled WGS sequence"/>
</dbReference>
<reference evidence="1 2" key="1">
    <citation type="submission" date="2011-02" db="EMBL/GenBank/DDBJ databases">
        <title>The Genome Sequence of Sphaeroforma arctica JP610.</title>
        <authorList>
            <consortium name="The Broad Institute Genome Sequencing Platform"/>
            <person name="Russ C."/>
            <person name="Cuomo C."/>
            <person name="Young S.K."/>
            <person name="Zeng Q."/>
            <person name="Gargeya S."/>
            <person name="Alvarado L."/>
            <person name="Berlin A."/>
            <person name="Chapman S.B."/>
            <person name="Chen Z."/>
            <person name="Freedman E."/>
            <person name="Gellesch M."/>
            <person name="Goldberg J."/>
            <person name="Griggs A."/>
            <person name="Gujja S."/>
            <person name="Heilman E."/>
            <person name="Heiman D."/>
            <person name="Howarth C."/>
            <person name="Mehta T."/>
            <person name="Neiman D."/>
            <person name="Pearson M."/>
            <person name="Roberts A."/>
            <person name="Saif S."/>
            <person name="Shea T."/>
            <person name="Shenoy N."/>
            <person name="Sisk P."/>
            <person name="Stolte C."/>
            <person name="Sykes S."/>
            <person name="White J."/>
            <person name="Yandava C."/>
            <person name="Burger G."/>
            <person name="Gray M.W."/>
            <person name="Holland P.W.H."/>
            <person name="King N."/>
            <person name="Lang F.B.F."/>
            <person name="Roger A.J."/>
            <person name="Ruiz-Trillo I."/>
            <person name="Haas B."/>
            <person name="Nusbaum C."/>
            <person name="Birren B."/>
        </authorList>
    </citation>
    <scope>NUCLEOTIDE SEQUENCE [LARGE SCALE GENOMIC DNA]</scope>
    <source>
        <strain evidence="1 2">JP610</strain>
    </source>
</reference>
<gene>
    <name evidence="1" type="ORF">SARC_16473</name>
</gene>
<organism evidence="1 2">
    <name type="scientific">Sphaeroforma arctica JP610</name>
    <dbReference type="NCBI Taxonomy" id="667725"/>
    <lineage>
        <taxon>Eukaryota</taxon>
        <taxon>Ichthyosporea</taxon>
        <taxon>Ichthyophonida</taxon>
        <taxon>Sphaeroforma</taxon>
    </lineage>
</organism>
<protein>
    <submittedName>
        <fullName evidence="1">Uncharacterized protein</fullName>
    </submittedName>
</protein>